<sequence>MSKRNSVSEYLIATCLALALAAPPFARDAKANQVASWDTPQANAPLNASSSDVKAIPIIDWLAWPTVGRAQLTWFVFDVYQSRLKTPNGRYIISRDITPHPLALEINYQREISSEQLLEATDDQWQKLGLTAQQRQRGLARFRALFPTVQPGDQLTYVTDGQLGALYFSQGTDVALLGYIEQEWLNDAFLAIWLSPKTAYPKLRQQLIAER</sequence>
<evidence type="ECO:0000259" key="2">
    <source>
        <dbReference type="Pfam" id="PF16036"/>
    </source>
</evidence>
<keyword evidence="1" id="KW-0732">Signal</keyword>
<comment type="caution">
    <text evidence="3">The sequence shown here is derived from an EMBL/GenBank/DDBJ whole genome shotgun (WGS) entry which is preliminary data.</text>
</comment>
<dbReference type="Pfam" id="PF16036">
    <property type="entry name" value="Chalcone_3"/>
    <property type="match status" value="1"/>
</dbReference>
<name>A0A7X8YFB0_9VIBR</name>
<reference evidence="3 4" key="1">
    <citation type="submission" date="2020-04" db="EMBL/GenBank/DDBJ databases">
        <title>Vibrio sp. SM6, a novel species isolated from seawater.</title>
        <authorList>
            <person name="Wang X."/>
        </authorList>
    </citation>
    <scope>NUCLEOTIDE SEQUENCE [LARGE SCALE GENOMIC DNA]</scope>
    <source>
        <strain evidence="3 4">SM6</strain>
    </source>
</reference>
<evidence type="ECO:0000313" key="4">
    <source>
        <dbReference type="Proteomes" id="UP000535589"/>
    </source>
</evidence>
<feature type="domain" description="Chalcone isomerase" evidence="2">
    <location>
        <begin position="75"/>
        <end position="207"/>
    </location>
</feature>
<dbReference type="RefSeq" id="WP_168834556.1">
    <property type="nucleotide sequence ID" value="NZ_JABAIK010000001.1"/>
</dbReference>
<evidence type="ECO:0000256" key="1">
    <source>
        <dbReference type="SAM" id="SignalP"/>
    </source>
</evidence>
<dbReference type="AlphaFoldDB" id="A0A7X8YFB0"/>
<evidence type="ECO:0000313" key="3">
    <source>
        <dbReference type="EMBL" id="NLS11454.1"/>
    </source>
</evidence>
<proteinExistence type="predicted"/>
<dbReference type="EMBL" id="JABAIK010000001">
    <property type="protein sequence ID" value="NLS11454.1"/>
    <property type="molecule type" value="Genomic_DNA"/>
</dbReference>
<feature type="signal peptide" evidence="1">
    <location>
        <begin position="1"/>
        <end position="26"/>
    </location>
</feature>
<dbReference type="InterPro" id="IPR016087">
    <property type="entry name" value="Chalcone_isomerase"/>
</dbReference>
<gene>
    <name evidence="3" type="ORF">HGP28_00950</name>
</gene>
<accession>A0A7X8YFB0</accession>
<protein>
    <recommendedName>
        <fullName evidence="2">Chalcone isomerase domain-containing protein</fullName>
    </recommendedName>
</protein>
<organism evidence="3 4">
    <name type="scientific">Vibrio agarilyticus</name>
    <dbReference type="NCBI Taxonomy" id="2726741"/>
    <lineage>
        <taxon>Bacteria</taxon>
        <taxon>Pseudomonadati</taxon>
        <taxon>Pseudomonadota</taxon>
        <taxon>Gammaproteobacteria</taxon>
        <taxon>Vibrionales</taxon>
        <taxon>Vibrionaceae</taxon>
        <taxon>Vibrio</taxon>
    </lineage>
</organism>
<dbReference type="Proteomes" id="UP000535589">
    <property type="component" value="Unassembled WGS sequence"/>
</dbReference>
<keyword evidence="4" id="KW-1185">Reference proteome</keyword>
<feature type="chain" id="PRO_5031166902" description="Chalcone isomerase domain-containing protein" evidence="1">
    <location>
        <begin position="27"/>
        <end position="211"/>
    </location>
</feature>